<organism evidence="4 5">
    <name type="scientific">Astatotilapia calliptera</name>
    <name type="common">Eastern happy</name>
    <name type="synonym">Chromis callipterus</name>
    <dbReference type="NCBI Taxonomy" id="8154"/>
    <lineage>
        <taxon>Eukaryota</taxon>
        <taxon>Metazoa</taxon>
        <taxon>Chordata</taxon>
        <taxon>Craniata</taxon>
        <taxon>Vertebrata</taxon>
        <taxon>Euteleostomi</taxon>
        <taxon>Actinopterygii</taxon>
        <taxon>Neopterygii</taxon>
        <taxon>Teleostei</taxon>
        <taxon>Neoteleostei</taxon>
        <taxon>Acanthomorphata</taxon>
        <taxon>Ovalentaria</taxon>
        <taxon>Cichlomorphae</taxon>
        <taxon>Cichliformes</taxon>
        <taxon>Cichlidae</taxon>
        <taxon>African cichlids</taxon>
        <taxon>Pseudocrenilabrinae</taxon>
        <taxon>Haplochromini</taxon>
        <taxon>Astatotilapia</taxon>
    </lineage>
</organism>
<reference evidence="4" key="1">
    <citation type="submission" date="2018-05" db="EMBL/GenBank/DDBJ databases">
        <authorList>
            <person name="Datahose"/>
        </authorList>
    </citation>
    <scope>NUCLEOTIDE SEQUENCE</scope>
</reference>
<evidence type="ECO:0000256" key="1">
    <source>
        <dbReference type="ARBA" id="ARBA00038090"/>
    </source>
</evidence>
<feature type="region of interest" description="Disordered" evidence="2">
    <location>
        <begin position="130"/>
        <end position="159"/>
    </location>
</feature>
<evidence type="ECO:0000313" key="5">
    <source>
        <dbReference type="Proteomes" id="UP000265100"/>
    </source>
</evidence>
<sequence length="209" mass="23510">MADVRMDDDLFDSIVFAEERFRDEGYREGFKRGTRRGLQDGRRHGACHGARLSCEMSFYYGFAITWKCVLQNNIDGKSRKRVKALDALLGMIQSSPLDDPQSQKLQDDMDKLRAKFRQAFQRIWQHIQPASQPQTSCNHTSPGPPHPAGSPPRSSETSHPDSCWNNWSALCSVSQLTSRITSAWLKALHSKSVLMVNQSRPSAQTQGGS</sequence>
<dbReference type="Proteomes" id="UP000265100">
    <property type="component" value="Chromosome 1"/>
</dbReference>
<keyword evidence="5" id="KW-1185">Reference proteome</keyword>
<protein>
    <recommendedName>
        <fullName evidence="3">Essential protein Yae1 N-terminal domain-containing protein</fullName>
    </recommendedName>
</protein>
<proteinExistence type="inferred from homology"/>
<comment type="similarity">
    <text evidence="1">Belongs to the LTO1 family.</text>
</comment>
<reference evidence="4" key="3">
    <citation type="submission" date="2025-09" db="UniProtKB">
        <authorList>
            <consortium name="Ensembl"/>
        </authorList>
    </citation>
    <scope>IDENTIFICATION</scope>
</reference>
<feature type="compositionally biased region" description="Polar residues" evidence="2">
    <location>
        <begin position="130"/>
        <end position="140"/>
    </location>
</feature>
<dbReference type="Pfam" id="PF09811">
    <property type="entry name" value="Yae1_N"/>
    <property type="match status" value="1"/>
</dbReference>
<evidence type="ECO:0000256" key="2">
    <source>
        <dbReference type="SAM" id="MobiDB-lite"/>
    </source>
</evidence>
<dbReference type="PANTHER" id="PTHR28532">
    <property type="entry name" value="GEO13458P1"/>
    <property type="match status" value="1"/>
</dbReference>
<dbReference type="Ensembl" id="ENSACLT00000083863.1">
    <property type="protein sequence ID" value="ENSACLP00000050065.1"/>
    <property type="gene ID" value="ENSACLG00000000002.2"/>
</dbReference>
<dbReference type="InterPro" id="IPR052436">
    <property type="entry name" value="LTO1_adapter"/>
</dbReference>
<name>A0AAX7T1L2_ASTCA</name>
<dbReference type="PANTHER" id="PTHR28532:SF1">
    <property type="entry name" value="ORAL CANCER OVEREXPRESSED 1"/>
    <property type="match status" value="1"/>
</dbReference>
<evidence type="ECO:0000259" key="3">
    <source>
        <dbReference type="Pfam" id="PF09811"/>
    </source>
</evidence>
<accession>A0AAX7T1L2</accession>
<dbReference type="GeneTree" id="ENSGT00940000166897"/>
<feature type="domain" description="Essential protein Yae1 N-terminal" evidence="3">
    <location>
        <begin position="25"/>
        <end position="63"/>
    </location>
</feature>
<reference evidence="4" key="2">
    <citation type="submission" date="2025-08" db="UniProtKB">
        <authorList>
            <consortium name="Ensembl"/>
        </authorList>
    </citation>
    <scope>IDENTIFICATION</scope>
</reference>
<evidence type="ECO:0000313" key="4">
    <source>
        <dbReference type="Ensembl" id="ENSACLP00000050065.1"/>
    </source>
</evidence>
<dbReference type="InterPro" id="IPR019191">
    <property type="entry name" value="Essential_protein_Yae1_N"/>
</dbReference>
<dbReference type="AlphaFoldDB" id="A0AAX7T1L2"/>